<evidence type="ECO:0000256" key="8">
    <source>
        <dbReference type="RuleBase" id="RU363075"/>
    </source>
</evidence>
<protein>
    <recommendedName>
        <fullName evidence="8">Mannosyltransferase</fullName>
        <ecNumber evidence="8">2.4.1.-</ecNumber>
    </recommendedName>
</protein>
<dbReference type="GeneID" id="14874924"/>
<feature type="transmembrane region" description="Helical" evidence="8">
    <location>
        <begin position="211"/>
        <end position="234"/>
    </location>
</feature>
<dbReference type="KEGG" id="dfa:DFA_05361"/>
<evidence type="ECO:0000256" key="6">
    <source>
        <dbReference type="ARBA" id="ARBA00022989"/>
    </source>
</evidence>
<feature type="transmembrane region" description="Helical" evidence="8">
    <location>
        <begin position="246"/>
        <end position="262"/>
    </location>
</feature>
<dbReference type="STRING" id="1054147.F4PL07"/>
<dbReference type="Proteomes" id="UP000007797">
    <property type="component" value="Unassembled WGS sequence"/>
</dbReference>
<comment type="subcellular location">
    <subcellularLocation>
        <location evidence="1 8">Endoplasmic reticulum membrane</location>
        <topology evidence="1 8">Multi-pass membrane protein</topology>
    </subcellularLocation>
</comment>
<dbReference type="OMA" id="HHMVFNN"/>
<dbReference type="AlphaFoldDB" id="F4PL07"/>
<dbReference type="GO" id="GO:0000026">
    <property type="term" value="F:alpha-1,2-mannosyltransferase activity"/>
    <property type="evidence" value="ECO:0007669"/>
    <property type="project" value="TreeGrafter"/>
</dbReference>
<keyword evidence="10" id="KW-1185">Reference proteome</keyword>
<keyword evidence="7 8" id="KW-0472">Membrane</keyword>
<feature type="transmembrane region" description="Helical" evidence="8">
    <location>
        <begin position="27"/>
        <end position="51"/>
    </location>
</feature>
<dbReference type="PANTHER" id="PTHR22760">
    <property type="entry name" value="GLYCOSYLTRANSFERASE"/>
    <property type="match status" value="1"/>
</dbReference>
<keyword evidence="6 8" id="KW-1133">Transmembrane helix</keyword>
<evidence type="ECO:0000256" key="5">
    <source>
        <dbReference type="ARBA" id="ARBA00022824"/>
    </source>
</evidence>
<proteinExistence type="inferred from homology"/>
<evidence type="ECO:0000256" key="1">
    <source>
        <dbReference type="ARBA" id="ARBA00004477"/>
    </source>
</evidence>
<feature type="transmembrane region" description="Helical" evidence="8">
    <location>
        <begin position="72"/>
        <end position="97"/>
    </location>
</feature>
<feature type="transmembrane region" description="Helical" evidence="8">
    <location>
        <begin position="117"/>
        <end position="144"/>
    </location>
</feature>
<evidence type="ECO:0000256" key="4">
    <source>
        <dbReference type="ARBA" id="ARBA00022692"/>
    </source>
</evidence>
<keyword evidence="4 8" id="KW-0812">Transmembrane</keyword>
<dbReference type="PANTHER" id="PTHR22760:SF4">
    <property type="entry name" value="GPI MANNOSYLTRANSFERASE 3"/>
    <property type="match status" value="1"/>
</dbReference>
<evidence type="ECO:0000313" key="10">
    <source>
        <dbReference type="Proteomes" id="UP000007797"/>
    </source>
</evidence>
<dbReference type="EC" id="2.4.1.-" evidence="8"/>
<evidence type="ECO:0000256" key="7">
    <source>
        <dbReference type="ARBA" id="ARBA00023136"/>
    </source>
</evidence>
<reference evidence="10" key="1">
    <citation type="journal article" date="2011" name="Genome Res.">
        <title>Phylogeny-wide analysis of social amoeba genomes highlights ancient origins for complex intercellular communication.</title>
        <authorList>
            <person name="Heidel A.J."/>
            <person name="Lawal H.M."/>
            <person name="Felder M."/>
            <person name="Schilde C."/>
            <person name="Helps N.R."/>
            <person name="Tunggal B."/>
            <person name="Rivero F."/>
            <person name="John U."/>
            <person name="Schleicher M."/>
            <person name="Eichinger L."/>
            <person name="Platzer M."/>
            <person name="Noegel A.A."/>
            <person name="Schaap P."/>
            <person name="Gloeckner G."/>
        </authorList>
    </citation>
    <scope>NUCLEOTIDE SEQUENCE [LARGE SCALE GENOMIC DNA]</scope>
    <source>
        <strain evidence="10">SH3</strain>
    </source>
</reference>
<feature type="transmembrane region" description="Helical" evidence="8">
    <location>
        <begin position="269"/>
        <end position="291"/>
    </location>
</feature>
<dbReference type="GO" id="GO:0006506">
    <property type="term" value="P:GPI anchor biosynthetic process"/>
    <property type="evidence" value="ECO:0007669"/>
    <property type="project" value="TreeGrafter"/>
</dbReference>
<keyword evidence="5 8" id="KW-0256">Endoplasmic reticulum</keyword>
<keyword evidence="3" id="KW-0808">Transferase</keyword>
<dbReference type="EMBL" id="GL883008">
    <property type="protein sequence ID" value="EGG23229.1"/>
    <property type="molecule type" value="Genomic_DNA"/>
</dbReference>
<feature type="transmembrane region" description="Helical" evidence="8">
    <location>
        <begin position="156"/>
        <end position="174"/>
    </location>
</feature>
<evidence type="ECO:0000313" key="9">
    <source>
        <dbReference type="EMBL" id="EGG23229.1"/>
    </source>
</evidence>
<organism evidence="9 10">
    <name type="scientific">Cavenderia fasciculata</name>
    <name type="common">Slime mold</name>
    <name type="synonym">Dictyostelium fasciculatum</name>
    <dbReference type="NCBI Taxonomy" id="261658"/>
    <lineage>
        <taxon>Eukaryota</taxon>
        <taxon>Amoebozoa</taxon>
        <taxon>Evosea</taxon>
        <taxon>Eumycetozoa</taxon>
        <taxon>Dictyostelia</taxon>
        <taxon>Acytosteliales</taxon>
        <taxon>Cavenderiaceae</taxon>
        <taxon>Cavenderia</taxon>
    </lineage>
</organism>
<name>F4PL07_CACFS</name>
<dbReference type="GO" id="GO:0005789">
    <property type="term" value="C:endoplasmic reticulum membrane"/>
    <property type="evidence" value="ECO:0007669"/>
    <property type="project" value="UniProtKB-SubCell"/>
</dbReference>
<dbReference type="OrthoDB" id="416834at2759"/>
<gene>
    <name evidence="9" type="primary">pigB</name>
    <name evidence="9" type="ORF">DFA_05361</name>
</gene>
<accession>F4PL07</accession>
<evidence type="ECO:0000256" key="3">
    <source>
        <dbReference type="ARBA" id="ARBA00022679"/>
    </source>
</evidence>
<dbReference type="InterPro" id="IPR005599">
    <property type="entry name" value="GPI_mannosylTrfase"/>
</dbReference>
<keyword evidence="2 8" id="KW-0328">Glycosyltransferase</keyword>
<dbReference type="RefSeq" id="XP_004361080.1">
    <property type="nucleotide sequence ID" value="XM_004361023.1"/>
</dbReference>
<dbReference type="Pfam" id="PF03901">
    <property type="entry name" value="Glyco_transf_22"/>
    <property type="match status" value="1"/>
</dbReference>
<comment type="similarity">
    <text evidence="8">Belongs to the glycosyltransferase 22 family.</text>
</comment>
<sequence length="511" mass="59384">MIRSYLHPMMFSALFHLLKYLNIDSTWLVIMAPKLLQGVAAAIGDFYLYLLSKSLFGKDTAKWALTCQLISWYMFVCIVRTYSNSIETILFVISLYYFPLPLKQQPSEKNYKIWNNIQISVVLTTFAFVIRPTTCIMWLYLVPLYIVKNVRSVKSLFKFIIVDCFIPFALAFGISIAIDYIYYGQITIVAYNFLYFNVVKNISSFYGTHPFHWFFTQGFPTIAYTTLPIFILSYYQLYKKGDTQRLHLANVAWFTIFFYSLLAHKEFRFIMPILPIVMIYAGHFISSLLNITQSTKKESKSTKDDHPSTSASQSTPTTKPIYITLIGILLLLNIPMIVFFTTFHQRSPIDIMHYINSDISPLYPANGNANVSVHLLMSCHATPFQSYVHNPRVNLKMLECPPPIHQLHDDHQTQTQTQTQSVLYQTEKDIFYADPRKYLTTRYNLTPPKLSKFQKPNDRQTTTTDNNNNKVIIMEIPDYFIINDDLVDQFLNTTAISKYYKQKQTVVITTK</sequence>
<evidence type="ECO:0000256" key="2">
    <source>
        <dbReference type="ARBA" id="ARBA00022676"/>
    </source>
</evidence>
<feature type="transmembrane region" description="Helical" evidence="8">
    <location>
        <begin position="321"/>
        <end position="343"/>
    </location>
</feature>
<feature type="transmembrane region" description="Helical" evidence="8">
    <location>
        <begin position="180"/>
        <end position="199"/>
    </location>
</feature>